<dbReference type="RefSeq" id="XP_031428938.1">
    <property type="nucleotide sequence ID" value="XM_031573078.2"/>
</dbReference>
<sequence>MQQNERSYPPKLQCNTPSRRHLSYDFLHLRTLSKRLGHLAFLAIHNLVMGMVWCKALAPWSQNSGNGHEAPPSCTSCSMGVCVDRCCDICCQGCVGCFGCLCPRDCLYTFCAMIARLAHYCSVGQKPEPAYAMPGSQKCFSVGEEV</sequence>
<evidence type="ECO:0000313" key="2">
    <source>
        <dbReference type="RefSeq" id="XP_031428938.1"/>
    </source>
</evidence>
<organism evidence="1 2">
    <name type="scientific">Clupea harengus</name>
    <name type="common">Atlantic herring</name>
    <dbReference type="NCBI Taxonomy" id="7950"/>
    <lineage>
        <taxon>Eukaryota</taxon>
        <taxon>Metazoa</taxon>
        <taxon>Chordata</taxon>
        <taxon>Craniata</taxon>
        <taxon>Vertebrata</taxon>
        <taxon>Euteleostomi</taxon>
        <taxon>Actinopterygii</taxon>
        <taxon>Neopterygii</taxon>
        <taxon>Teleostei</taxon>
        <taxon>Clupei</taxon>
        <taxon>Clupeiformes</taxon>
        <taxon>Clupeoidei</taxon>
        <taxon>Clupeidae</taxon>
        <taxon>Clupea</taxon>
    </lineage>
</organism>
<name>A0A6P8FL35_CLUHA</name>
<dbReference type="AlphaFoldDB" id="A0A6P8FL35"/>
<proteinExistence type="predicted"/>
<reference evidence="2" key="1">
    <citation type="submission" date="2025-08" db="UniProtKB">
        <authorList>
            <consortium name="RefSeq"/>
        </authorList>
    </citation>
    <scope>IDENTIFICATION</scope>
</reference>
<evidence type="ECO:0000313" key="1">
    <source>
        <dbReference type="Proteomes" id="UP000515152"/>
    </source>
</evidence>
<gene>
    <name evidence="2" type="primary">LOC116221788</name>
</gene>
<dbReference type="GeneID" id="116221788"/>
<protein>
    <submittedName>
        <fullName evidence="2">Uncharacterized protein LOC116221788 isoform X2</fullName>
    </submittedName>
</protein>
<dbReference type="Proteomes" id="UP000515152">
    <property type="component" value="Chromosome 1"/>
</dbReference>
<keyword evidence="1" id="KW-1185">Reference proteome</keyword>
<accession>A0A6P8FL35</accession>